<dbReference type="GO" id="GO:0000774">
    <property type="term" value="F:adenyl-nucleotide exchange factor activity"/>
    <property type="evidence" value="ECO:0007669"/>
    <property type="project" value="InterPro"/>
</dbReference>
<dbReference type="Gene3D" id="3.90.20.20">
    <property type="match status" value="1"/>
</dbReference>
<dbReference type="Proteomes" id="UP000242415">
    <property type="component" value="Unassembled WGS sequence"/>
</dbReference>
<dbReference type="GO" id="GO:0051087">
    <property type="term" value="F:protein-folding chaperone binding"/>
    <property type="evidence" value="ECO:0007669"/>
    <property type="project" value="InterPro"/>
</dbReference>
<evidence type="ECO:0000256" key="3">
    <source>
        <dbReference type="RuleBase" id="RU004478"/>
    </source>
</evidence>
<keyword evidence="6" id="KW-1185">Reference proteome</keyword>
<dbReference type="PANTHER" id="PTHR21237:SF23">
    <property type="entry name" value="GRPE PROTEIN HOMOLOG, MITOCHONDRIAL"/>
    <property type="match status" value="1"/>
</dbReference>
<dbReference type="EMBL" id="FNPH01000009">
    <property type="protein sequence ID" value="SDZ28396.1"/>
    <property type="molecule type" value="Genomic_DNA"/>
</dbReference>
<keyword evidence="2" id="KW-0143">Chaperone</keyword>
<dbReference type="GO" id="GO:0042803">
    <property type="term" value="F:protein homodimerization activity"/>
    <property type="evidence" value="ECO:0007669"/>
    <property type="project" value="InterPro"/>
</dbReference>
<dbReference type="PRINTS" id="PR00773">
    <property type="entry name" value="GRPEPROTEIN"/>
</dbReference>
<dbReference type="SUPFAM" id="SSF58014">
    <property type="entry name" value="Coiled-coil domain of nucleotide exchange factor GrpE"/>
    <property type="match status" value="1"/>
</dbReference>
<evidence type="ECO:0000256" key="2">
    <source>
        <dbReference type="ARBA" id="ARBA00023186"/>
    </source>
</evidence>
<organism evidence="5 6">
    <name type="scientific">Micromonospora pattaloongensis</name>
    <dbReference type="NCBI Taxonomy" id="405436"/>
    <lineage>
        <taxon>Bacteria</taxon>
        <taxon>Bacillati</taxon>
        <taxon>Actinomycetota</taxon>
        <taxon>Actinomycetes</taxon>
        <taxon>Micromonosporales</taxon>
        <taxon>Micromonosporaceae</taxon>
        <taxon>Micromonospora</taxon>
    </lineage>
</organism>
<dbReference type="InterPro" id="IPR013805">
    <property type="entry name" value="GrpE_CC"/>
</dbReference>
<evidence type="ECO:0000256" key="1">
    <source>
        <dbReference type="ARBA" id="ARBA00009054"/>
    </source>
</evidence>
<evidence type="ECO:0000313" key="5">
    <source>
        <dbReference type="EMBL" id="SDZ28396.1"/>
    </source>
</evidence>
<dbReference type="InterPro" id="IPR009012">
    <property type="entry name" value="GrpE_head"/>
</dbReference>
<name>A0A1H3RRR5_9ACTN</name>
<dbReference type="AlphaFoldDB" id="A0A1H3RRR5"/>
<dbReference type="Gene3D" id="2.30.22.10">
    <property type="entry name" value="Head domain of nucleotide exchange factor GrpE"/>
    <property type="match status" value="1"/>
</dbReference>
<protein>
    <submittedName>
        <fullName evidence="5">Molecular chaperone GrpE</fullName>
    </submittedName>
</protein>
<dbReference type="GO" id="GO:0006457">
    <property type="term" value="P:protein folding"/>
    <property type="evidence" value="ECO:0007669"/>
    <property type="project" value="InterPro"/>
</dbReference>
<reference evidence="6" key="1">
    <citation type="submission" date="2016-10" db="EMBL/GenBank/DDBJ databases">
        <authorList>
            <person name="Varghese N."/>
            <person name="Submissions S."/>
        </authorList>
    </citation>
    <scope>NUCLEOTIDE SEQUENCE [LARGE SCALE GENOMIC DNA]</scope>
    <source>
        <strain evidence="6">DSM 45245</strain>
    </source>
</reference>
<evidence type="ECO:0000313" key="6">
    <source>
        <dbReference type="Proteomes" id="UP000242415"/>
    </source>
</evidence>
<evidence type="ECO:0000256" key="4">
    <source>
        <dbReference type="SAM" id="MobiDB-lite"/>
    </source>
</evidence>
<dbReference type="OrthoDB" id="5191115at2"/>
<dbReference type="PANTHER" id="PTHR21237">
    <property type="entry name" value="GRPE PROTEIN"/>
    <property type="match status" value="1"/>
</dbReference>
<dbReference type="RefSeq" id="WP_091560003.1">
    <property type="nucleotide sequence ID" value="NZ_FNPH01000009.1"/>
</dbReference>
<dbReference type="InterPro" id="IPR000740">
    <property type="entry name" value="GrpE"/>
</dbReference>
<dbReference type="Pfam" id="PF01025">
    <property type="entry name" value="GrpE"/>
    <property type="match status" value="1"/>
</dbReference>
<dbReference type="STRING" id="405436.SAMN05444365_10933"/>
<accession>A0A1H3RRR5</accession>
<feature type="region of interest" description="Disordered" evidence="4">
    <location>
        <begin position="1"/>
        <end position="26"/>
    </location>
</feature>
<dbReference type="GO" id="GO:0051082">
    <property type="term" value="F:unfolded protein binding"/>
    <property type="evidence" value="ECO:0007669"/>
    <property type="project" value="TreeGrafter"/>
</dbReference>
<sequence length="170" mass="17953">MSHQQPDPVWPEPGAPTTRRAVPSPDGGLAAVAERLREALTELEGVCARHERQVIAERVAERARVVAAWLPVLDRIERALELPRGDAGALAEGLAAARDEAVAVLAELGYPRHDETGVPFEPAAHEVVAVLPETDSDAPAGTVLHVVRPGYGDGEWRLRPAAVVVAGGPA</sequence>
<gene>
    <name evidence="5" type="ORF">SAMN05444365_10933</name>
</gene>
<proteinExistence type="inferred from homology"/>
<comment type="similarity">
    <text evidence="1 3">Belongs to the GrpE family.</text>
</comment>
<dbReference type="SUPFAM" id="SSF51064">
    <property type="entry name" value="Head domain of nucleotide exchange factor GrpE"/>
    <property type="match status" value="1"/>
</dbReference>